<keyword evidence="1" id="KW-0479">Metal-binding</keyword>
<dbReference type="PROSITE" id="PS51819">
    <property type="entry name" value="VOC"/>
    <property type="match status" value="1"/>
</dbReference>
<dbReference type="GO" id="GO:0046872">
    <property type="term" value="F:metal ion binding"/>
    <property type="evidence" value="ECO:0007669"/>
    <property type="project" value="UniProtKB-KW"/>
</dbReference>
<gene>
    <name evidence="3" type="ORF">ACFQJC_17550</name>
</gene>
<keyword evidence="4" id="KW-1185">Reference proteome</keyword>
<dbReference type="InterPro" id="IPR004360">
    <property type="entry name" value="Glyas_Fos-R_dOase_dom"/>
</dbReference>
<dbReference type="InterPro" id="IPR037523">
    <property type="entry name" value="VOC_core"/>
</dbReference>
<evidence type="ECO:0000259" key="2">
    <source>
        <dbReference type="PROSITE" id="PS51819"/>
    </source>
</evidence>
<dbReference type="RefSeq" id="WP_390225898.1">
    <property type="nucleotide sequence ID" value="NZ_JBHTAA010000014.1"/>
</dbReference>
<dbReference type="Proteomes" id="UP001596481">
    <property type="component" value="Unassembled WGS sequence"/>
</dbReference>
<reference evidence="3 4" key="1">
    <citation type="journal article" date="2019" name="Int. J. Syst. Evol. Microbiol.">
        <title>The Global Catalogue of Microorganisms (GCM) 10K type strain sequencing project: providing services to taxonomists for standard genome sequencing and annotation.</title>
        <authorList>
            <consortium name="The Broad Institute Genomics Platform"/>
            <consortium name="The Broad Institute Genome Sequencing Center for Infectious Disease"/>
            <person name="Wu L."/>
            <person name="Ma J."/>
        </authorList>
    </citation>
    <scope>NUCLEOTIDE SEQUENCE [LARGE SCALE GENOMIC DNA]</scope>
    <source>
        <strain evidence="3 4">DSM 29988</strain>
    </source>
</reference>
<dbReference type="InterPro" id="IPR029068">
    <property type="entry name" value="Glyas_Bleomycin-R_OHBP_Dase"/>
</dbReference>
<dbReference type="PANTHER" id="PTHR43048">
    <property type="entry name" value="METHYLMALONYL-COA EPIMERASE"/>
    <property type="match status" value="1"/>
</dbReference>
<feature type="domain" description="VOC" evidence="2">
    <location>
        <begin position="9"/>
        <end position="153"/>
    </location>
</feature>
<organism evidence="3 4">
    <name type="scientific">Haloferax namakaokahaiae</name>
    <dbReference type="NCBI Taxonomy" id="1748331"/>
    <lineage>
        <taxon>Archaea</taxon>
        <taxon>Methanobacteriati</taxon>
        <taxon>Methanobacteriota</taxon>
        <taxon>Stenosarchaea group</taxon>
        <taxon>Halobacteria</taxon>
        <taxon>Halobacteriales</taxon>
        <taxon>Haloferacaceae</taxon>
        <taxon>Haloferax</taxon>
    </lineage>
</organism>
<accession>A0ABD5ZJ52</accession>
<dbReference type="Gene3D" id="3.10.180.10">
    <property type="entry name" value="2,3-Dihydroxybiphenyl 1,2-Dioxygenase, domain 1"/>
    <property type="match status" value="1"/>
</dbReference>
<dbReference type="InterPro" id="IPR051785">
    <property type="entry name" value="MMCE/EMCE_epimerase"/>
</dbReference>
<evidence type="ECO:0000313" key="4">
    <source>
        <dbReference type="Proteomes" id="UP001596481"/>
    </source>
</evidence>
<dbReference type="EMBL" id="JBHTAA010000014">
    <property type="protein sequence ID" value="MFC7205318.1"/>
    <property type="molecule type" value="Genomic_DNA"/>
</dbReference>
<dbReference type="Pfam" id="PF00903">
    <property type="entry name" value="Glyoxalase"/>
    <property type="match status" value="1"/>
</dbReference>
<dbReference type="SUPFAM" id="SSF54593">
    <property type="entry name" value="Glyoxalase/Bleomycin resistance protein/Dihydroxybiphenyl dioxygenase"/>
    <property type="match status" value="1"/>
</dbReference>
<sequence length="166" mass="18852">MIEKPYPHSLTHIGITVSDIEEAIDWYQDVFGWSLLKGPRTATERDGYGGKRALDVLGEFSEMRVAHLITGNKIGIEFFEFSGTEGSNTTDIKQPGFFHVCVVDPNVEELAERIDESGGEHYSNIWRLHEEDEDHLLTYCKDPYGNLIEIYSHSHEQMHLAGPDTL</sequence>
<dbReference type="PANTHER" id="PTHR43048:SF6">
    <property type="entry name" value="BLR8189 PROTEIN"/>
    <property type="match status" value="1"/>
</dbReference>
<comment type="caution">
    <text evidence="3">The sequence shown here is derived from an EMBL/GenBank/DDBJ whole genome shotgun (WGS) entry which is preliminary data.</text>
</comment>
<evidence type="ECO:0000313" key="3">
    <source>
        <dbReference type="EMBL" id="MFC7205318.1"/>
    </source>
</evidence>
<protein>
    <submittedName>
        <fullName evidence="3">VOC family protein</fullName>
    </submittedName>
</protein>
<proteinExistence type="predicted"/>
<name>A0ABD5ZJ52_9EURY</name>
<dbReference type="AlphaFoldDB" id="A0ABD5ZJ52"/>
<evidence type="ECO:0000256" key="1">
    <source>
        <dbReference type="ARBA" id="ARBA00022723"/>
    </source>
</evidence>